<dbReference type="PROSITE" id="PS50123">
    <property type="entry name" value="CHER"/>
    <property type="match status" value="1"/>
</dbReference>
<name>A0ABT3FZ86_9BACT</name>
<dbReference type="Gene3D" id="3.40.50.150">
    <property type="entry name" value="Vaccinia Virus protein VP39"/>
    <property type="match status" value="1"/>
</dbReference>
<evidence type="ECO:0000256" key="2">
    <source>
        <dbReference type="ARBA" id="ARBA00022679"/>
    </source>
</evidence>
<evidence type="ECO:0000256" key="1">
    <source>
        <dbReference type="ARBA" id="ARBA00022603"/>
    </source>
</evidence>
<evidence type="ECO:0000313" key="5">
    <source>
        <dbReference type="EMBL" id="MCW1912639.1"/>
    </source>
</evidence>
<gene>
    <name evidence="5" type="ORF">OJ996_03570</name>
</gene>
<dbReference type="Pfam" id="PF01739">
    <property type="entry name" value="CheR"/>
    <property type="match status" value="1"/>
</dbReference>
<evidence type="ECO:0000313" key="6">
    <source>
        <dbReference type="Proteomes" id="UP001165653"/>
    </source>
</evidence>
<evidence type="ECO:0000259" key="4">
    <source>
        <dbReference type="PROSITE" id="PS50123"/>
    </source>
</evidence>
<reference evidence="5" key="1">
    <citation type="submission" date="2022-10" db="EMBL/GenBank/DDBJ databases">
        <title>Luteolibacter sp. GHJ8, whole genome shotgun sequencing project.</title>
        <authorList>
            <person name="Zhao G."/>
            <person name="Shen L."/>
        </authorList>
    </citation>
    <scope>NUCLEOTIDE SEQUENCE</scope>
    <source>
        <strain evidence="5">GHJ8</strain>
    </source>
</reference>
<organism evidence="5 6">
    <name type="scientific">Luteolibacter rhizosphaerae</name>
    <dbReference type="NCBI Taxonomy" id="2989719"/>
    <lineage>
        <taxon>Bacteria</taxon>
        <taxon>Pseudomonadati</taxon>
        <taxon>Verrucomicrobiota</taxon>
        <taxon>Verrucomicrobiia</taxon>
        <taxon>Verrucomicrobiales</taxon>
        <taxon>Verrucomicrobiaceae</taxon>
        <taxon>Luteolibacter</taxon>
    </lineage>
</organism>
<accession>A0ABT3FZ86</accession>
<keyword evidence="3" id="KW-0949">S-adenosyl-L-methionine</keyword>
<keyword evidence="6" id="KW-1185">Reference proteome</keyword>
<comment type="caution">
    <text evidence="5">The sequence shown here is derived from an EMBL/GenBank/DDBJ whole genome shotgun (WGS) entry which is preliminary data.</text>
</comment>
<dbReference type="PRINTS" id="PR00996">
    <property type="entry name" value="CHERMTFRASE"/>
</dbReference>
<sequence>MAGLDPAGYRMAPLIRRLPACLRALRVPSIAVAKDLLTRQPPKLQLAIDALLIGTSSFFRDDLVFEHLADEVIPAMVARTGKPRVWSAACSNGMELYSVAMMLADHAALSLKQLLGTDFRSEAISEAERGIYSPEAASGIPPTLAKRHLIRGKASVAVAPAIHASVRWECRDLLTDSDPGPWDMILCRNLAIYLESGVVAQLWKKLRAALAPGGVLVVGKAEKPRLNGLTQVGPCIYRKHPVE</sequence>
<dbReference type="InterPro" id="IPR000780">
    <property type="entry name" value="CheR_MeTrfase"/>
</dbReference>
<proteinExistence type="predicted"/>
<dbReference type="EMBL" id="JAPDDR010000002">
    <property type="protein sequence ID" value="MCW1912639.1"/>
    <property type="molecule type" value="Genomic_DNA"/>
</dbReference>
<dbReference type="InterPro" id="IPR022642">
    <property type="entry name" value="CheR_C"/>
</dbReference>
<dbReference type="InterPro" id="IPR029063">
    <property type="entry name" value="SAM-dependent_MTases_sf"/>
</dbReference>
<keyword evidence="1" id="KW-0489">Methyltransferase</keyword>
<dbReference type="PANTHER" id="PTHR24422">
    <property type="entry name" value="CHEMOTAXIS PROTEIN METHYLTRANSFERASE"/>
    <property type="match status" value="1"/>
</dbReference>
<dbReference type="SMART" id="SM00138">
    <property type="entry name" value="MeTrc"/>
    <property type="match status" value="1"/>
</dbReference>
<dbReference type="SUPFAM" id="SSF53335">
    <property type="entry name" value="S-adenosyl-L-methionine-dependent methyltransferases"/>
    <property type="match status" value="1"/>
</dbReference>
<keyword evidence="2" id="KW-0808">Transferase</keyword>
<dbReference type="Proteomes" id="UP001165653">
    <property type="component" value="Unassembled WGS sequence"/>
</dbReference>
<feature type="domain" description="CheR-type methyltransferase" evidence="4">
    <location>
        <begin position="1"/>
        <end position="222"/>
    </location>
</feature>
<evidence type="ECO:0000256" key="3">
    <source>
        <dbReference type="ARBA" id="ARBA00022691"/>
    </source>
</evidence>
<dbReference type="InterPro" id="IPR050903">
    <property type="entry name" value="Bact_Chemotaxis_MeTrfase"/>
</dbReference>
<protein>
    <recommendedName>
        <fullName evidence="4">CheR-type methyltransferase domain-containing protein</fullName>
    </recommendedName>
</protein>
<dbReference type="PANTHER" id="PTHR24422:SF19">
    <property type="entry name" value="CHEMOTAXIS PROTEIN METHYLTRANSFERASE"/>
    <property type="match status" value="1"/>
</dbReference>